<keyword evidence="4" id="KW-1185">Reference proteome</keyword>
<dbReference type="Proteomes" id="UP000503349">
    <property type="component" value="Chromosome 15"/>
</dbReference>
<dbReference type="GO" id="GO:0003677">
    <property type="term" value="F:DNA binding"/>
    <property type="evidence" value="ECO:0007669"/>
    <property type="project" value="InterPro"/>
</dbReference>
<dbReference type="InterPro" id="IPR002492">
    <property type="entry name" value="Transposase_Tc1-like"/>
</dbReference>
<dbReference type="GO" id="GO:0006313">
    <property type="term" value="P:DNA transposition"/>
    <property type="evidence" value="ECO:0007669"/>
    <property type="project" value="InterPro"/>
</dbReference>
<dbReference type="EMBL" id="CM015726">
    <property type="protein sequence ID" value="KAF3700085.1"/>
    <property type="molecule type" value="Genomic_DNA"/>
</dbReference>
<evidence type="ECO:0000313" key="4">
    <source>
        <dbReference type="Proteomes" id="UP000503349"/>
    </source>
</evidence>
<evidence type="ECO:0000259" key="2">
    <source>
        <dbReference type="Pfam" id="PF01498"/>
    </source>
</evidence>
<evidence type="ECO:0000256" key="1">
    <source>
        <dbReference type="SAM" id="MobiDB-lite"/>
    </source>
</evidence>
<protein>
    <recommendedName>
        <fullName evidence="2">Transposase Tc1-like domain-containing protein</fullName>
    </recommendedName>
</protein>
<accession>A0A6G1QC20</accession>
<gene>
    <name evidence="3" type="ORF">EXN66_Car015772</name>
</gene>
<reference evidence="4" key="2">
    <citation type="submission" date="2019-02" db="EMBL/GenBank/DDBJ databases">
        <title>Opniocepnalus argus Var Kimnra genome.</title>
        <authorList>
            <person name="Zhou C."/>
            <person name="Xiao S."/>
        </authorList>
    </citation>
    <scope>NUCLEOTIDE SEQUENCE [LARGE SCALE GENOMIC DNA]</scope>
</reference>
<sequence>MEEVWNHEDSMTSPPIPRMGGLSDRERRALVREMTKNPMLTLKELQRFSGKRGEPCRTTTISAALHQSGLW</sequence>
<dbReference type="GO" id="GO:0015074">
    <property type="term" value="P:DNA integration"/>
    <property type="evidence" value="ECO:0007669"/>
    <property type="project" value="InterPro"/>
</dbReference>
<dbReference type="AlphaFoldDB" id="A0A6G1QC20"/>
<organism evidence="3 4">
    <name type="scientific">Channa argus</name>
    <name type="common">Northern snakehead</name>
    <name type="synonym">Ophicephalus argus</name>
    <dbReference type="NCBI Taxonomy" id="215402"/>
    <lineage>
        <taxon>Eukaryota</taxon>
        <taxon>Metazoa</taxon>
        <taxon>Chordata</taxon>
        <taxon>Craniata</taxon>
        <taxon>Vertebrata</taxon>
        <taxon>Euteleostomi</taxon>
        <taxon>Actinopterygii</taxon>
        <taxon>Neopterygii</taxon>
        <taxon>Teleostei</taxon>
        <taxon>Neoteleostei</taxon>
        <taxon>Acanthomorphata</taxon>
        <taxon>Anabantaria</taxon>
        <taxon>Anabantiformes</taxon>
        <taxon>Channoidei</taxon>
        <taxon>Channidae</taxon>
        <taxon>Channa</taxon>
    </lineage>
</organism>
<name>A0A6G1QC20_CHAAH</name>
<dbReference type="Pfam" id="PF01498">
    <property type="entry name" value="HTH_Tnp_Tc3_2"/>
    <property type="match status" value="1"/>
</dbReference>
<evidence type="ECO:0000313" key="3">
    <source>
        <dbReference type="EMBL" id="KAF3700085.1"/>
    </source>
</evidence>
<proteinExistence type="predicted"/>
<feature type="compositionally biased region" description="Basic and acidic residues" evidence="1">
    <location>
        <begin position="1"/>
        <end position="10"/>
    </location>
</feature>
<feature type="region of interest" description="Disordered" evidence="1">
    <location>
        <begin position="1"/>
        <end position="23"/>
    </location>
</feature>
<reference evidence="3 4" key="1">
    <citation type="submission" date="2019-02" db="EMBL/GenBank/DDBJ databases">
        <title>Opniocepnalus argus genome.</title>
        <authorList>
            <person name="Zhou C."/>
            <person name="Xiao S."/>
        </authorList>
    </citation>
    <scope>NUCLEOTIDE SEQUENCE [LARGE SCALE GENOMIC DNA]</scope>
    <source>
        <strain evidence="3">OARG1902GOOAL</strain>
        <tissue evidence="3">Muscle</tissue>
    </source>
</reference>
<feature type="domain" description="Transposase Tc1-like" evidence="2">
    <location>
        <begin position="27"/>
        <end position="70"/>
    </location>
</feature>